<evidence type="ECO:0000256" key="3">
    <source>
        <dbReference type="ARBA" id="ARBA00012865"/>
    </source>
</evidence>
<evidence type="ECO:0000256" key="4">
    <source>
        <dbReference type="ARBA" id="ARBA00022801"/>
    </source>
</evidence>
<evidence type="ECO:0000256" key="1">
    <source>
        <dbReference type="ARBA" id="ARBA00001526"/>
    </source>
</evidence>
<dbReference type="RefSeq" id="WP_187523173.1">
    <property type="nucleotide sequence ID" value="NZ_JACONW010000208.1"/>
</dbReference>
<dbReference type="InterPro" id="IPR001466">
    <property type="entry name" value="Beta-lactam-related"/>
</dbReference>
<dbReference type="EMBL" id="JACONW010000208">
    <property type="protein sequence ID" value="MBC3953054.1"/>
    <property type="molecule type" value="Genomic_DNA"/>
</dbReference>
<comment type="similarity">
    <text evidence="2 6">Belongs to the class-C beta-lactamase family.</text>
</comment>
<dbReference type="Pfam" id="PF00144">
    <property type="entry name" value="Beta-lactamase"/>
    <property type="match status" value="1"/>
</dbReference>
<evidence type="ECO:0000313" key="9">
    <source>
        <dbReference type="EMBL" id="MBC3953054.1"/>
    </source>
</evidence>
<keyword evidence="4 6" id="KW-0378">Hydrolase</keyword>
<protein>
    <recommendedName>
        <fullName evidence="3 6">Beta-lactamase</fullName>
        <ecNumber evidence="3 6">3.5.2.6</ecNumber>
    </recommendedName>
</protein>
<dbReference type="PROSITE" id="PS00336">
    <property type="entry name" value="BETA_LACTAMASE_C"/>
    <property type="match status" value="1"/>
</dbReference>
<dbReference type="EC" id="3.5.2.6" evidence="3 6"/>
<feature type="signal peptide" evidence="7">
    <location>
        <begin position="1"/>
        <end position="22"/>
    </location>
</feature>
<evidence type="ECO:0000313" key="10">
    <source>
        <dbReference type="Proteomes" id="UP000651852"/>
    </source>
</evidence>
<accession>A0ABR7B7B9</accession>
<feature type="chain" id="PRO_5046818115" description="Beta-lactamase" evidence="7">
    <location>
        <begin position="23"/>
        <end position="382"/>
    </location>
</feature>
<evidence type="ECO:0000256" key="6">
    <source>
        <dbReference type="RuleBase" id="RU361140"/>
    </source>
</evidence>
<reference evidence="9 10" key="1">
    <citation type="submission" date="2020-08" db="EMBL/GenBank/DDBJ databases">
        <title>Putative novel bacterial strains isolated from necrotic wheat leaf tissues caused by Xanthomonas translucens.</title>
        <authorList>
            <person name="Tambong J.T."/>
        </authorList>
    </citation>
    <scope>NUCLEOTIDE SEQUENCE [LARGE SCALE GENOMIC DNA]</scope>
    <source>
        <strain evidence="9 10">DOAB 1069</strain>
    </source>
</reference>
<dbReference type="NCBIfam" id="NF033085">
    <property type="entry name" value="bla_class_C"/>
    <property type="match status" value="1"/>
</dbReference>
<keyword evidence="7" id="KW-0732">Signal</keyword>
<dbReference type="SUPFAM" id="SSF56601">
    <property type="entry name" value="beta-lactamase/transpeptidase-like"/>
    <property type="match status" value="1"/>
</dbReference>
<evidence type="ECO:0000256" key="2">
    <source>
        <dbReference type="ARBA" id="ARBA00007840"/>
    </source>
</evidence>
<evidence type="ECO:0000259" key="8">
    <source>
        <dbReference type="Pfam" id="PF00144"/>
    </source>
</evidence>
<sequence>MRLITQSLLFACSLSFTHLAGAAQAEPEFDAKVRDAASQVMQQYNIPGMSIAVTSNGQQQFYNYGVASRETAQAVSNDTLFELGSISKTFTATLATYAQANGQLSLGDHPGKYLPQLKGSAFGNVSLINLATHTAGGFPLQVPNEVQNNEQLMTYLQAWQPQYPAGSKRTYANPSIGMLGMITAKAMNTPFEQAMEQQLFPKLGLTNSYLNVPADKMRLYAQGYNKQDAPVRLQGGVLGNEAYGMKSSSKDLLRFVELNINAGKADSALAKAITDTHVGYFKVGKMTQDLIWEQYPYPVTVETLQEGNSYKMAFETQPASPINPPLEPQQNAWINKTGSTTGYGGYVAFVPEKKVGIVILANKNYPNEARVKLAHEILRELK</sequence>
<evidence type="ECO:0000256" key="7">
    <source>
        <dbReference type="SAM" id="SignalP"/>
    </source>
</evidence>
<keyword evidence="5 6" id="KW-0046">Antibiotic resistance</keyword>
<comment type="caution">
    <text evidence="9">The sequence shown here is derived from an EMBL/GenBank/DDBJ whole genome shotgun (WGS) entry which is preliminary data.</text>
</comment>
<organism evidence="9 10">
    <name type="scientific">Pseudomonas folii</name>
    <dbReference type="NCBI Taxonomy" id="2762593"/>
    <lineage>
        <taxon>Bacteria</taxon>
        <taxon>Pseudomonadati</taxon>
        <taxon>Pseudomonadota</taxon>
        <taxon>Gammaproteobacteria</taxon>
        <taxon>Pseudomonadales</taxon>
        <taxon>Pseudomonadaceae</taxon>
        <taxon>Pseudomonas</taxon>
    </lineage>
</organism>
<name>A0ABR7B7B9_9PSED</name>
<comment type="catalytic activity">
    <reaction evidence="1 6">
        <text>a beta-lactam + H2O = a substituted beta-amino acid</text>
        <dbReference type="Rhea" id="RHEA:20401"/>
        <dbReference type="ChEBI" id="CHEBI:15377"/>
        <dbReference type="ChEBI" id="CHEBI:35627"/>
        <dbReference type="ChEBI" id="CHEBI:140347"/>
        <dbReference type="EC" id="3.5.2.6"/>
    </reaction>
</comment>
<proteinExistence type="inferred from homology"/>
<gene>
    <name evidence="9" type="ORF">H8S59_25060</name>
</gene>
<dbReference type="PANTHER" id="PTHR46825:SF8">
    <property type="entry name" value="BETA-LACTAMASE-RELATED"/>
    <property type="match status" value="1"/>
</dbReference>
<dbReference type="InterPro" id="IPR001586">
    <property type="entry name" value="Beta-lactam_class-C_AS"/>
</dbReference>
<evidence type="ECO:0000256" key="5">
    <source>
        <dbReference type="ARBA" id="ARBA00023251"/>
    </source>
</evidence>
<feature type="domain" description="Beta-lactamase-related" evidence="8">
    <location>
        <begin position="34"/>
        <end position="378"/>
    </location>
</feature>
<dbReference type="PANTHER" id="PTHR46825">
    <property type="entry name" value="D-ALANYL-D-ALANINE-CARBOXYPEPTIDASE/ENDOPEPTIDASE AMPH"/>
    <property type="match status" value="1"/>
</dbReference>
<keyword evidence="10" id="KW-1185">Reference proteome</keyword>
<dbReference type="Proteomes" id="UP000651852">
    <property type="component" value="Unassembled WGS sequence"/>
</dbReference>
<dbReference type="InterPro" id="IPR058136">
    <property type="entry name" value="AmpC"/>
</dbReference>
<dbReference type="InterPro" id="IPR050491">
    <property type="entry name" value="AmpC-like"/>
</dbReference>
<dbReference type="Gene3D" id="3.40.710.10">
    <property type="entry name" value="DD-peptidase/beta-lactamase superfamily"/>
    <property type="match status" value="1"/>
</dbReference>
<dbReference type="InterPro" id="IPR012338">
    <property type="entry name" value="Beta-lactam/transpept-like"/>
</dbReference>